<accession>A0A5C4WWZ1</accession>
<reference evidence="2 3" key="1">
    <citation type="submission" date="2019-10" db="EMBL/GenBank/DDBJ databases">
        <title>Nonomuraea sp. nov., isolated from Phyllanthus amarus.</title>
        <authorList>
            <person name="Klykleung N."/>
            <person name="Tanasupawat S."/>
        </authorList>
    </citation>
    <scope>NUCLEOTIDE SEQUENCE [LARGE SCALE GENOMIC DNA]</scope>
    <source>
        <strain evidence="2 3">PA1-10</strain>
    </source>
</reference>
<organism evidence="2 3">
    <name type="scientific">Nonomuraea phyllanthi</name>
    <dbReference type="NCBI Taxonomy" id="2219224"/>
    <lineage>
        <taxon>Bacteria</taxon>
        <taxon>Bacillati</taxon>
        <taxon>Actinomycetota</taxon>
        <taxon>Actinomycetes</taxon>
        <taxon>Streptosporangiales</taxon>
        <taxon>Streptosporangiaceae</taxon>
        <taxon>Nonomuraea</taxon>
    </lineage>
</organism>
<evidence type="ECO:0000256" key="1">
    <source>
        <dbReference type="SAM" id="MobiDB-lite"/>
    </source>
</evidence>
<evidence type="ECO:0000313" key="2">
    <source>
        <dbReference type="EMBL" id="KAB8197723.1"/>
    </source>
</evidence>
<proteinExistence type="predicted"/>
<feature type="compositionally biased region" description="Polar residues" evidence="1">
    <location>
        <begin position="301"/>
        <end position="313"/>
    </location>
</feature>
<sequence>MKMANGSGMTSGSGIDPALLLNTGQQMPEELQKQVGAQIQQGLAFRLGEITNLGRQFEGPRQTVQTYRDNVTGSDIAWPGFGLCGMMYGSTHTQTKKAHVDACETAKEVLESWQAAFKSADTNYDKVEQEIERLQKGAGDGPGGPQGPGGPGGPTSYGDGDPFSGGGVPSGLGNLDGISPAGYDPSDALKNGMTDPSSLGSVPGPGDIDQPDFTTPDTQSPDFTTPDAQNPDFTTPDMQSPDFTTPDMQSPDLKTPDFGNQDGLNPNVPDPGSTNLAGLGNNPLDPQALSTNGPLDGRAVPQTSTDATVRTGSYTGGGNVPNPGASTSVAGANGMPGMPMSPMLANPGQDRSQGEGSKLQGEESDWIDDLDVAPATLGHDNV</sequence>
<dbReference type="AlphaFoldDB" id="A0A5C4WWZ1"/>
<feature type="region of interest" description="Disordered" evidence="1">
    <location>
        <begin position="135"/>
        <end position="382"/>
    </location>
</feature>
<keyword evidence="3" id="KW-1185">Reference proteome</keyword>
<evidence type="ECO:0000313" key="3">
    <source>
        <dbReference type="Proteomes" id="UP000312512"/>
    </source>
</evidence>
<feature type="compositionally biased region" description="Acidic residues" evidence="1">
    <location>
        <begin position="362"/>
        <end position="371"/>
    </location>
</feature>
<feature type="compositionally biased region" description="Gly residues" evidence="1">
    <location>
        <begin position="138"/>
        <end position="155"/>
    </location>
</feature>
<gene>
    <name evidence="2" type="ORF">FH608_004130</name>
</gene>
<feature type="compositionally biased region" description="Polar residues" evidence="1">
    <location>
        <begin position="212"/>
        <end position="248"/>
    </location>
</feature>
<dbReference type="Proteomes" id="UP000312512">
    <property type="component" value="Unassembled WGS sequence"/>
</dbReference>
<name>A0A5C4WWZ1_9ACTN</name>
<dbReference type="EMBL" id="VDLX02000001">
    <property type="protein sequence ID" value="KAB8197723.1"/>
    <property type="molecule type" value="Genomic_DNA"/>
</dbReference>
<comment type="caution">
    <text evidence="2">The sequence shown here is derived from an EMBL/GenBank/DDBJ whole genome shotgun (WGS) entry which is preliminary data.</text>
</comment>
<protein>
    <submittedName>
        <fullName evidence="2">Uncharacterized protein</fullName>
    </submittedName>
</protein>
<dbReference type="RefSeq" id="WP_139628405.1">
    <property type="nucleotide sequence ID" value="NZ_VDLX02000001.1"/>
</dbReference>
<dbReference type="OrthoDB" id="3534520at2"/>